<reference evidence="2 3" key="1">
    <citation type="journal article" date="2023" name="Arcadia Sci">
        <title>De novo assembly of a long-read Amblyomma americanum tick genome.</title>
        <authorList>
            <person name="Chou S."/>
            <person name="Poskanzer K.E."/>
            <person name="Rollins M."/>
            <person name="Thuy-Boun P.S."/>
        </authorList>
    </citation>
    <scope>NUCLEOTIDE SEQUENCE [LARGE SCALE GENOMIC DNA]</scope>
    <source>
        <strain evidence="2">F_SG_1</strain>
        <tissue evidence="2">Salivary glands</tissue>
    </source>
</reference>
<feature type="region of interest" description="Disordered" evidence="1">
    <location>
        <begin position="50"/>
        <end position="84"/>
    </location>
</feature>
<name>A0AAQ4E1S0_AMBAM</name>
<sequence length="84" mass="9531">MELAVTKAELIQRMSKRKITAMDLEKSEPARTVAQIQDQISTVRMRAMRRNSKQSSTGHSFSVIHGRPWRHDCQQAGSGGDQFM</sequence>
<keyword evidence="3" id="KW-1185">Reference proteome</keyword>
<protein>
    <submittedName>
        <fullName evidence="2">Uncharacterized protein</fullName>
    </submittedName>
</protein>
<dbReference type="AlphaFoldDB" id="A0AAQ4E1S0"/>
<evidence type="ECO:0000313" key="2">
    <source>
        <dbReference type="EMBL" id="KAK8768660.1"/>
    </source>
</evidence>
<dbReference type="Proteomes" id="UP001321473">
    <property type="component" value="Unassembled WGS sequence"/>
</dbReference>
<accession>A0AAQ4E1S0</accession>
<dbReference type="EMBL" id="JARKHS020023624">
    <property type="protein sequence ID" value="KAK8768660.1"/>
    <property type="molecule type" value="Genomic_DNA"/>
</dbReference>
<gene>
    <name evidence="2" type="ORF">V5799_014876</name>
</gene>
<proteinExistence type="predicted"/>
<comment type="caution">
    <text evidence="2">The sequence shown here is derived from an EMBL/GenBank/DDBJ whole genome shotgun (WGS) entry which is preliminary data.</text>
</comment>
<organism evidence="2 3">
    <name type="scientific">Amblyomma americanum</name>
    <name type="common">Lone star tick</name>
    <dbReference type="NCBI Taxonomy" id="6943"/>
    <lineage>
        <taxon>Eukaryota</taxon>
        <taxon>Metazoa</taxon>
        <taxon>Ecdysozoa</taxon>
        <taxon>Arthropoda</taxon>
        <taxon>Chelicerata</taxon>
        <taxon>Arachnida</taxon>
        <taxon>Acari</taxon>
        <taxon>Parasitiformes</taxon>
        <taxon>Ixodida</taxon>
        <taxon>Ixodoidea</taxon>
        <taxon>Ixodidae</taxon>
        <taxon>Amblyomminae</taxon>
        <taxon>Amblyomma</taxon>
    </lineage>
</organism>
<evidence type="ECO:0000313" key="3">
    <source>
        <dbReference type="Proteomes" id="UP001321473"/>
    </source>
</evidence>
<evidence type="ECO:0000256" key="1">
    <source>
        <dbReference type="SAM" id="MobiDB-lite"/>
    </source>
</evidence>